<name>A0A6C0XYZ5_9GAMM</name>
<dbReference type="RefSeq" id="WP_127801067.1">
    <property type="nucleotide sequence ID" value="NZ_CP044018.1"/>
</dbReference>
<evidence type="ECO:0000313" key="2">
    <source>
        <dbReference type="Proteomes" id="UP000503440"/>
    </source>
</evidence>
<accession>A0A6C0XYZ5</accession>
<protein>
    <submittedName>
        <fullName evidence="1">Uncharacterized protein</fullName>
    </submittedName>
</protein>
<dbReference type="Proteomes" id="UP000503440">
    <property type="component" value="Chromosome"/>
</dbReference>
<reference evidence="1 2" key="1">
    <citation type="submission" date="2019-09" db="EMBL/GenBank/DDBJ databases">
        <title>Non-baumannii Acinetobacter spp. carrying blaNDM-1 isolated in China.</title>
        <authorList>
            <person name="Cui C."/>
            <person name="Chen C."/>
            <person name="Sun J."/>
            <person name="Liu Y."/>
        </authorList>
    </citation>
    <scope>NUCLEOTIDE SEQUENCE [LARGE SCALE GENOMIC DNA]</scope>
    <source>
        <strain evidence="1 2">B18</strain>
    </source>
</reference>
<dbReference type="AlphaFoldDB" id="A0A6C0XYZ5"/>
<evidence type="ECO:0000313" key="1">
    <source>
        <dbReference type="EMBL" id="QIC69121.1"/>
    </source>
</evidence>
<sequence>MTRFQMFSSTVMIMLGIGSTSVWAQPERLATLQVMAEPELRQEVGFIPYQEDRAKRKALQHRIMQIQQDTQNRVIDLDPPVLITMPAKEPVNMDHLSPALQQHILAIAAGLQSDNPLRGLETLLAPFRGPDGQIQLDLPNISLGVVDYEMNLGNSLFPDISSQLRNPTR</sequence>
<organism evidence="1 2">
    <name type="scientific">Acinetobacter indicus</name>
    <dbReference type="NCBI Taxonomy" id="756892"/>
    <lineage>
        <taxon>Bacteria</taxon>
        <taxon>Pseudomonadati</taxon>
        <taxon>Pseudomonadota</taxon>
        <taxon>Gammaproteobacteria</taxon>
        <taxon>Moraxellales</taxon>
        <taxon>Moraxellaceae</taxon>
        <taxon>Acinetobacter</taxon>
    </lineage>
</organism>
<gene>
    <name evidence="1" type="ORF">FSC09_01105</name>
</gene>
<dbReference type="EMBL" id="CP044455">
    <property type="protein sequence ID" value="QIC69121.1"/>
    <property type="molecule type" value="Genomic_DNA"/>
</dbReference>
<proteinExistence type="predicted"/>